<dbReference type="GO" id="GO:0006543">
    <property type="term" value="P:L-glutamine catabolic process"/>
    <property type="evidence" value="ECO:0007669"/>
    <property type="project" value="TreeGrafter"/>
</dbReference>
<evidence type="ECO:0000313" key="8">
    <source>
        <dbReference type="Proteomes" id="UP000320055"/>
    </source>
</evidence>
<feature type="binding site" evidence="6">
    <location>
        <position position="189"/>
    </location>
    <ligand>
        <name>substrate</name>
    </ligand>
</feature>
<dbReference type="RefSeq" id="WP_144873239.1">
    <property type="nucleotide sequence ID" value="NZ_LR214016.1"/>
</dbReference>
<dbReference type="NCBIfam" id="TIGR03814">
    <property type="entry name" value="Gln_ase"/>
    <property type="match status" value="1"/>
</dbReference>
<protein>
    <recommendedName>
        <fullName evidence="3 6">Glutaminase</fullName>
        <ecNumber evidence="3 6">3.5.1.2</ecNumber>
    </recommendedName>
</protein>
<dbReference type="Pfam" id="PF04960">
    <property type="entry name" value="Glutaminase"/>
    <property type="match status" value="1"/>
</dbReference>
<dbReference type="SUPFAM" id="SSF56601">
    <property type="entry name" value="beta-lactamase/transpeptidase-like"/>
    <property type="match status" value="1"/>
</dbReference>
<keyword evidence="4 6" id="KW-0378">Hydrolase</keyword>
<dbReference type="GO" id="GO:0004359">
    <property type="term" value="F:glutaminase activity"/>
    <property type="evidence" value="ECO:0007669"/>
    <property type="project" value="UniProtKB-UniRule"/>
</dbReference>
<dbReference type="GO" id="GO:0006537">
    <property type="term" value="P:glutamate biosynthetic process"/>
    <property type="evidence" value="ECO:0007669"/>
    <property type="project" value="TreeGrafter"/>
</dbReference>
<reference evidence="7 8" key="1">
    <citation type="submission" date="2019-01" db="EMBL/GenBank/DDBJ databases">
        <authorList>
            <person name="Brito A."/>
        </authorList>
    </citation>
    <scope>NUCLEOTIDE SEQUENCE [LARGE SCALE GENOMIC DNA]</scope>
    <source>
        <strain evidence="7">1</strain>
    </source>
</reference>
<keyword evidence="6" id="KW-0007">Acetylation</keyword>
<dbReference type="EC" id="3.5.1.2" evidence="3 6"/>
<feature type="binding site" evidence="6">
    <location>
        <position position="241"/>
    </location>
    <ligand>
        <name>substrate</name>
    </ligand>
</feature>
<comment type="subunit">
    <text evidence="2 6">Homotetramer.</text>
</comment>
<gene>
    <name evidence="6 7" type="primary">glsA</name>
    <name evidence="7" type="ORF">H1P_2730006</name>
</gene>
<evidence type="ECO:0000256" key="2">
    <source>
        <dbReference type="ARBA" id="ARBA00011881"/>
    </source>
</evidence>
<name>A0A563VTJ8_9CYAN</name>
<evidence type="ECO:0000256" key="6">
    <source>
        <dbReference type="HAMAP-Rule" id="MF_00313"/>
    </source>
</evidence>
<dbReference type="PANTHER" id="PTHR12544:SF29">
    <property type="entry name" value="GLUTAMINASE"/>
    <property type="match status" value="1"/>
</dbReference>
<accession>A0A563VTJ8</accession>
<feature type="binding site" evidence="6">
    <location>
        <position position="114"/>
    </location>
    <ligand>
        <name>substrate</name>
    </ligand>
</feature>
<feature type="binding site" evidence="6">
    <location>
        <position position="63"/>
    </location>
    <ligand>
        <name>substrate</name>
    </ligand>
</feature>
<organism evidence="7 8">
    <name type="scientific">Hyella patelloides LEGE 07179</name>
    <dbReference type="NCBI Taxonomy" id="945734"/>
    <lineage>
        <taxon>Bacteria</taxon>
        <taxon>Bacillati</taxon>
        <taxon>Cyanobacteriota</taxon>
        <taxon>Cyanophyceae</taxon>
        <taxon>Pleurocapsales</taxon>
        <taxon>Hyellaceae</taxon>
        <taxon>Hyella</taxon>
    </lineage>
</organism>
<comment type="similarity">
    <text evidence="1 6">Belongs to the glutaminase family.</text>
</comment>
<dbReference type="AlphaFoldDB" id="A0A563VTJ8"/>
<evidence type="ECO:0000256" key="3">
    <source>
        <dbReference type="ARBA" id="ARBA00012918"/>
    </source>
</evidence>
<proteinExistence type="inferred from homology"/>
<dbReference type="Proteomes" id="UP000320055">
    <property type="component" value="Unassembled WGS sequence"/>
</dbReference>
<keyword evidence="8" id="KW-1185">Reference proteome</keyword>
<dbReference type="InterPro" id="IPR015868">
    <property type="entry name" value="Glutaminase"/>
</dbReference>
<feature type="binding site" evidence="6">
    <location>
        <position position="158"/>
    </location>
    <ligand>
        <name>substrate</name>
    </ligand>
</feature>
<evidence type="ECO:0000256" key="5">
    <source>
        <dbReference type="ARBA" id="ARBA00049534"/>
    </source>
</evidence>
<sequence>MSKLEIFLESLYQKYQPLNHGKLARYIPQLAKANPDWFAICVVTTDGREFTVGDYTENFTIQSISKVFTYGMALEDCGRDALLEKVGVEPTGDPFDSVIRLDENSKRPDNPMVNAGAIATTSLIKGSEPTERLNRMLEMFRRYINRDVFIDVSVFMSEKATGHRNRALANLLLNFGTIEPQIEAILDLYFQQCALVVNCQDLAMMAATLANSGIHPISKVQAVQPNYVRDILSVMYTCGMYNYAGEWAYRVGIPAKSGVSGGIMGVIPERAGIAVFSPLIDARGNSVRGLRVFEDLSQEFGLHLLDLSMGNCHFLDCLES</sequence>
<feature type="binding site" evidence="6">
    <location>
        <position position="259"/>
    </location>
    <ligand>
        <name>substrate</name>
    </ligand>
</feature>
<evidence type="ECO:0000256" key="4">
    <source>
        <dbReference type="ARBA" id="ARBA00022801"/>
    </source>
</evidence>
<dbReference type="InterPro" id="IPR012338">
    <property type="entry name" value="Beta-lactam/transpept-like"/>
</dbReference>
<dbReference type="PANTHER" id="PTHR12544">
    <property type="entry name" value="GLUTAMINASE"/>
    <property type="match status" value="1"/>
</dbReference>
<dbReference type="FunFam" id="3.40.710.10:FF:000005">
    <property type="entry name" value="Glutaminase"/>
    <property type="match status" value="1"/>
</dbReference>
<dbReference type="EMBL" id="CAACVJ010000194">
    <property type="protein sequence ID" value="VEP14591.1"/>
    <property type="molecule type" value="Genomic_DNA"/>
</dbReference>
<dbReference type="HAMAP" id="MF_00313">
    <property type="entry name" value="Glutaminase"/>
    <property type="match status" value="1"/>
</dbReference>
<feature type="binding site" evidence="6">
    <location>
        <position position="165"/>
    </location>
    <ligand>
        <name>substrate</name>
    </ligand>
</feature>
<comment type="catalytic activity">
    <reaction evidence="5 6">
        <text>L-glutamine + H2O = L-glutamate + NH4(+)</text>
        <dbReference type="Rhea" id="RHEA:15889"/>
        <dbReference type="ChEBI" id="CHEBI:15377"/>
        <dbReference type="ChEBI" id="CHEBI:28938"/>
        <dbReference type="ChEBI" id="CHEBI:29985"/>
        <dbReference type="ChEBI" id="CHEBI:58359"/>
        <dbReference type="EC" id="3.5.1.2"/>
    </reaction>
</comment>
<evidence type="ECO:0000256" key="1">
    <source>
        <dbReference type="ARBA" id="ARBA00011076"/>
    </source>
</evidence>
<dbReference type="Gene3D" id="3.40.710.10">
    <property type="entry name" value="DD-peptidase/beta-lactamase superfamily"/>
    <property type="match status" value="1"/>
</dbReference>
<evidence type="ECO:0000313" key="7">
    <source>
        <dbReference type="EMBL" id="VEP14591.1"/>
    </source>
</evidence>
<dbReference type="OrthoDB" id="9788822at2"/>